<dbReference type="GO" id="GO:0004803">
    <property type="term" value="F:transposase activity"/>
    <property type="evidence" value="ECO:0007669"/>
    <property type="project" value="InterPro"/>
</dbReference>
<dbReference type="EMBL" id="JH413834">
    <property type="protein sequence ID" value="EHL30191.1"/>
    <property type="molecule type" value="Genomic_DNA"/>
</dbReference>
<reference evidence="2 3" key="1">
    <citation type="journal article" date="2011" name="BMC Genomics">
        <title>Insight into cross-talk between intra-amoebal pathogens.</title>
        <authorList>
            <person name="Gimenez G."/>
            <person name="Bertelli C."/>
            <person name="Moliner C."/>
            <person name="Robert C."/>
            <person name="Raoult D."/>
            <person name="Fournier P.E."/>
            <person name="Greub G."/>
        </authorList>
    </citation>
    <scope>NUCLEOTIDE SEQUENCE [LARGE SCALE GENOMIC DNA]</scope>
    <source>
        <strain evidence="2 3">LLAP12</strain>
    </source>
</reference>
<name>G9ER78_9GAMM</name>
<evidence type="ECO:0000259" key="1">
    <source>
        <dbReference type="Pfam" id="PF01526"/>
    </source>
</evidence>
<dbReference type="AlphaFoldDB" id="G9ER78"/>
<dbReference type="GO" id="GO:0006313">
    <property type="term" value="P:DNA transposition"/>
    <property type="evidence" value="ECO:0007669"/>
    <property type="project" value="InterPro"/>
</dbReference>
<dbReference type="HOGENOM" id="CLU_009098_3_0_6"/>
<dbReference type="eggNOG" id="COG4644">
    <property type="taxonomic scope" value="Bacteria"/>
</dbReference>
<protein>
    <submittedName>
        <fullName evidence="2">Transposase Tn3 family protein</fullName>
    </submittedName>
</protein>
<feature type="domain" description="Tn3 transposase DDE" evidence="1">
    <location>
        <begin position="3"/>
        <end position="244"/>
    </location>
</feature>
<evidence type="ECO:0000313" key="2">
    <source>
        <dbReference type="EMBL" id="EHL30191.1"/>
    </source>
</evidence>
<dbReference type="InParanoid" id="G9ER78"/>
<gene>
    <name evidence="2" type="ORF">LDG_7789</name>
</gene>
<dbReference type="Pfam" id="PF01526">
    <property type="entry name" value="DDE_Tnp_Tn3"/>
    <property type="match status" value="1"/>
</dbReference>
<dbReference type="Proteomes" id="UP000002770">
    <property type="component" value="Unassembled WGS sequence"/>
</dbReference>
<organism evidence="2 3">
    <name type="scientific">Legionella drancourtii LLAP12</name>
    <dbReference type="NCBI Taxonomy" id="658187"/>
    <lineage>
        <taxon>Bacteria</taxon>
        <taxon>Pseudomonadati</taxon>
        <taxon>Pseudomonadota</taxon>
        <taxon>Gammaproteobacteria</taxon>
        <taxon>Legionellales</taxon>
        <taxon>Legionellaceae</taxon>
        <taxon>Legionella</taxon>
    </lineage>
</organism>
<accession>G9ER78</accession>
<proteinExistence type="predicted"/>
<dbReference type="InterPro" id="IPR002513">
    <property type="entry name" value="Tn3_Tnp_DDE_dom"/>
</dbReference>
<dbReference type="STRING" id="658187.LDG_7789"/>
<sequence>MSHGVWEAIHIIDGLLKNASEVQPNIVHSDTQGQSLPVFAFAYLLGIQLMPRIRNWKDLNLYRVDKKTKYTNIDSMFCEAEIDWELLEKHWKDLMQVIISVKLGGVSSSFILSKLNSYNNQNRLYKAFQELGKVIRTIFLLDYVSNKELRQTITATTNKIESYHTLEDWIRFGSRYLVASNDPDEMEKAVKQNDLIANCIMLQNVIDISDVCHALIQEGYTITAEDLSHMSPYITEQIKRFGEYVLDLARRPANLYLTRDRTLFKIDSEVAEVA</sequence>
<evidence type="ECO:0000313" key="3">
    <source>
        <dbReference type="Proteomes" id="UP000002770"/>
    </source>
</evidence>
<keyword evidence="3" id="KW-1185">Reference proteome</keyword>